<dbReference type="EMBL" id="JACMSC010000011">
    <property type="protein sequence ID" value="KAG6499167.1"/>
    <property type="molecule type" value="Genomic_DNA"/>
</dbReference>
<dbReference type="PANTHER" id="PTHR31929">
    <property type="entry name" value="SAUR-LIKE AUXIN-RESPONSIVE PROTEIN FAMILY-RELATED"/>
    <property type="match status" value="1"/>
</dbReference>
<gene>
    <name evidence="3" type="ORF">ZIOFF_038923</name>
</gene>
<accession>A0A8J5KZT7</accession>
<feature type="region of interest" description="Disordered" evidence="2">
    <location>
        <begin position="9"/>
        <end position="61"/>
    </location>
</feature>
<evidence type="ECO:0000313" key="4">
    <source>
        <dbReference type="Proteomes" id="UP000734854"/>
    </source>
</evidence>
<dbReference type="GO" id="GO:0009733">
    <property type="term" value="P:response to auxin"/>
    <property type="evidence" value="ECO:0007669"/>
    <property type="project" value="InterPro"/>
</dbReference>
<protein>
    <submittedName>
        <fullName evidence="3">Uncharacterized protein</fullName>
    </submittedName>
</protein>
<name>A0A8J5KZT7_ZINOF</name>
<comment type="similarity">
    <text evidence="1">Belongs to the ARG7 family.</text>
</comment>
<evidence type="ECO:0000256" key="1">
    <source>
        <dbReference type="ARBA" id="ARBA00006974"/>
    </source>
</evidence>
<reference evidence="3 4" key="1">
    <citation type="submission" date="2020-08" db="EMBL/GenBank/DDBJ databases">
        <title>Plant Genome Project.</title>
        <authorList>
            <person name="Zhang R.-G."/>
        </authorList>
    </citation>
    <scope>NUCLEOTIDE SEQUENCE [LARGE SCALE GENOMIC DNA]</scope>
    <source>
        <tissue evidence="3">Rhizome</tissue>
    </source>
</reference>
<evidence type="ECO:0000313" key="3">
    <source>
        <dbReference type="EMBL" id="KAG6499167.1"/>
    </source>
</evidence>
<dbReference type="Proteomes" id="UP000734854">
    <property type="component" value="Unassembled WGS sequence"/>
</dbReference>
<comment type="caution">
    <text evidence="3">The sequence shown here is derived from an EMBL/GenBank/DDBJ whole genome shotgun (WGS) entry which is preliminary data.</text>
</comment>
<evidence type="ECO:0000256" key="2">
    <source>
        <dbReference type="SAM" id="MobiDB-lite"/>
    </source>
</evidence>
<dbReference type="AlphaFoldDB" id="A0A8J5KZT7"/>
<dbReference type="Pfam" id="PF02519">
    <property type="entry name" value="Auxin_inducible"/>
    <property type="match status" value="1"/>
</dbReference>
<proteinExistence type="inferred from homology"/>
<feature type="compositionally biased region" description="Basic and acidic residues" evidence="2">
    <location>
        <begin position="18"/>
        <end position="33"/>
    </location>
</feature>
<sequence length="314" mass="35254">MALVMVDAVGGGVRGSRHQPETRDAASVGDERHRAKTHRGALGDDDIGQMLGHNDEKEMGREDEKLKIGQGLESASSACLPVKFPGFRCLSSFDEQASSRPGGRASSRKAKFRKELATELPLLHTLHSSSSSSSINLSMGKPTIKQILKRCSSLGRKQGEAADVPRGHFAVYVGENRSRFVVPISYLAHPKFQSLLRQAEEEFGFDHERGLTIPCEEVVFSEEGKNVPMVDAHRALFCFIFSTEDFVFHLDKNRRRNELPDWRLAFYCRRNFFFDQDDRHDAKGRLRLFFSCMINSKLLIGNPCSFSINADDDV</sequence>
<organism evidence="3 4">
    <name type="scientific">Zingiber officinale</name>
    <name type="common">Ginger</name>
    <name type="synonym">Amomum zingiber</name>
    <dbReference type="NCBI Taxonomy" id="94328"/>
    <lineage>
        <taxon>Eukaryota</taxon>
        <taxon>Viridiplantae</taxon>
        <taxon>Streptophyta</taxon>
        <taxon>Embryophyta</taxon>
        <taxon>Tracheophyta</taxon>
        <taxon>Spermatophyta</taxon>
        <taxon>Magnoliopsida</taxon>
        <taxon>Liliopsida</taxon>
        <taxon>Zingiberales</taxon>
        <taxon>Zingiberaceae</taxon>
        <taxon>Zingiber</taxon>
    </lineage>
</organism>
<keyword evidence="4" id="KW-1185">Reference proteome</keyword>
<dbReference type="InterPro" id="IPR003676">
    <property type="entry name" value="SAUR_fam"/>
</dbReference>